<reference evidence="1 2" key="1">
    <citation type="submission" date="2018-06" db="EMBL/GenBank/DDBJ databases">
        <authorList>
            <consortium name="Pathogen Informatics"/>
            <person name="Doyle S."/>
        </authorList>
    </citation>
    <scope>NUCLEOTIDE SEQUENCE [LARGE SCALE GENOMIC DNA]</scope>
    <source>
        <strain evidence="1 2">NCTC11645</strain>
    </source>
</reference>
<organism evidence="1 2">
    <name type="scientific">Grimontia hollisae</name>
    <name type="common">Vibrio hollisae</name>
    <dbReference type="NCBI Taxonomy" id="673"/>
    <lineage>
        <taxon>Bacteria</taxon>
        <taxon>Pseudomonadati</taxon>
        <taxon>Pseudomonadota</taxon>
        <taxon>Gammaproteobacteria</taxon>
        <taxon>Vibrionales</taxon>
        <taxon>Vibrionaceae</taxon>
        <taxon>Grimontia</taxon>
    </lineage>
</organism>
<evidence type="ECO:0000313" key="2">
    <source>
        <dbReference type="Proteomes" id="UP000254512"/>
    </source>
</evidence>
<evidence type="ECO:0000313" key="1">
    <source>
        <dbReference type="EMBL" id="STO98654.1"/>
    </source>
</evidence>
<protein>
    <submittedName>
        <fullName evidence="1">Uncharacterized protein</fullName>
    </submittedName>
</protein>
<dbReference type="STRING" id="673.AL542_02335"/>
<dbReference type="EMBL" id="UGHD01000003">
    <property type="protein sequence ID" value="STO98654.1"/>
    <property type="molecule type" value="Genomic_DNA"/>
</dbReference>
<dbReference type="AlphaFoldDB" id="A0A377J8Q1"/>
<dbReference type="KEGG" id="gho:AL542_02335"/>
<proteinExistence type="predicted"/>
<gene>
    <name evidence="1" type="ORF">NCTC11645_03642</name>
</gene>
<dbReference type="Proteomes" id="UP000254512">
    <property type="component" value="Unassembled WGS sequence"/>
</dbReference>
<sequence length="92" mass="10732">MSTFWGKVNASLSETLKDLSEYQERVWIVSIRDNLLLNDSFVVSEDTFREPMDWMIDQGYPDDVLEALEYQKLSQTISVKVGNVEHCIMRVK</sequence>
<accession>A0A377J8Q1</accession>
<dbReference type="GeneID" id="58894722"/>
<dbReference type="RefSeq" id="WP_005502410.1">
    <property type="nucleotide sequence ID" value="NZ_CABMOB010000001.1"/>
</dbReference>
<name>A0A377J8Q1_GRIHO</name>